<sequence length="543" mass="60650">MKILHKRLKFLLGGAMVAITGTMASAGPVSALTTVTAVGVAPPMNVNSLMPVVNNGSTANAQIVTLMFRPLLWIGTNLQVDWQKSIAQSIKVSPDRRHFMIHLKPWQWSDGRPVTAEDVLACLRMIQQFGSRYAYRGMGGMPEIIENAFVSNPTTLQINLKHPVNPLWFELNGLSQLMPVPAWRWGGYRIDALFKHQDDPGLVSVVDGPYRLRRFIPGRYIDFVANLRYSGSPPVLKNLGFQMATSSASAFWALKSGIIQVGMVPHYLYDARWRVHDLRSCVSNGGYGFNYVALNFTNPKVAFLRDVKVRQALELAINQPQIIGMAFHGMGVPSFNPVPTNPDTYLSPRMKALVADPSRAYDPQKADRLLSAAGWHRGPDGVRVRDGRKLIFTMIVPDISQTLVAVGELLKADWRRVGVDMRMRILPFNLELAKLHPHGTWDAAMIVWSYDPDYYPSGDGLFNTGGGSNYGNYSDQKMNRLIVRSADDKGVHALYEYEHYAADQVPVLFLPYPEYLVKYAPTITPAQLDESLYSVSCRPLAIR</sequence>
<reference evidence="1" key="1">
    <citation type="submission" date="2023-06" db="EMBL/GenBank/DDBJ databases">
        <title>Complete and circular genome of Acidithiobacillus ferrianus DSM 107098.</title>
        <authorList>
            <person name="Norris P.R."/>
            <person name="Falagan C."/>
            <person name="Moya-Beltran A."/>
            <person name="Castro M."/>
            <person name="Quatrini R."/>
            <person name="Johnson D.B."/>
        </authorList>
    </citation>
    <scope>NUCLEOTIDE SEQUENCE</scope>
    <source>
        <strain evidence="1">MG</strain>
    </source>
</reference>
<name>A0ACD5H5C1_9PROT</name>
<accession>A0ACD5H5C1</accession>
<dbReference type="Proteomes" id="UP000470022">
    <property type="component" value="Chromosome"/>
</dbReference>
<evidence type="ECO:0000313" key="1">
    <source>
        <dbReference type="EMBL" id="XRI68465.1"/>
    </source>
</evidence>
<protein>
    <submittedName>
        <fullName evidence="1">Peptide ABC transporter substrate-binding protein</fullName>
    </submittedName>
</protein>
<dbReference type="EMBL" id="CP127523">
    <property type="protein sequence ID" value="XRI68465.1"/>
    <property type="molecule type" value="Genomic_DNA"/>
</dbReference>
<keyword evidence="2" id="KW-1185">Reference proteome</keyword>
<proteinExistence type="predicted"/>
<organism evidence="1 2">
    <name type="scientific">Acidithiobacillus ferrianus</name>
    <dbReference type="NCBI Taxonomy" id="2678518"/>
    <lineage>
        <taxon>Bacteria</taxon>
        <taxon>Pseudomonadati</taxon>
        <taxon>Pseudomonadota</taxon>
        <taxon>Acidithiobacillia</taxon>
        <taxon>Acidithiobacillales</taxon>
        <taxon>Acidithiobacillaceae</taxon>
        <taxon>Acidithiobacillus</taxon>
    </lineage>
</organism>
<gene>
    <name evidence="1" type="ORF">GL267_012005</name>
</gene>
<evidence type="ECO:0000313" key="2">
    <source>
        <dbReference type="Proteomes" id="UP000470022"/>
    </source>
</evidence>